<dbReference type="AlphaFoldDB" id="A0AAD8Y500"/>
<keyword evidence="2" id="KW-1185">Reference proteome</keyword>
<proteinExistence type="predicted"/>
<comment type="caution">
    <text evidence="1">The sequence shown here is derived from an EMBL/GenBank/DDBJ whole genome shotgun (WGS) entry which is preliminary data.</text>
</comment>
<dbReference type="EMBL" id="JATAAI010000017">
    <property type="protein sequence ID" value="KAK1739577.1"/>
    <property type="molecule type" value="Genomic_DNA"/>
</dbReference>
<name>A0AAD8Y500_9STRA</name>
<accession>A0AAD8Y500</accession>
<evidence type="ECO:0000313" key="2">
    <source>
        <dbReference type="Proteomes" id="UP001224775"/>
    </source>
</evidence>
<gene>
    <name evidence="1" type="ORF">QTG54_009336</name>
</gene>
<protein>
    <submittedName>
        <fullName evidence="1">Uncharacterized protein</fullName>
    </submittedName>
</protein>
<dbReference type="InterPro" id="IPR011043">
    <property type="entry name" value="Gal_Oxase/kelch_b-propeller"/>
</dbReference>
<evidence type="ECO:0000313" key="1">
    <source>
        <dbReference type="EMBL" id="KAK1739577.1"/>
    </source>
</evidence>
<sequence length="486" mass="51435">MSGCLVVDEGSCGVAGVETEAVPGTIGRCAVEEMIDALVAWDFVGHCDESDGREGKTETLKSEAPRWDASLGDEQGVGREGCGKAEKLFEEVGDKVVGGIDEGPLPAFPVDTRHIIVEWEVVEDVVAQEVWQLVDGALGEEPKAGLEGVGVGYGGCNALETEVTGKLGGSDGGAKETAAFCEFDGDGRIGWVGCFGDGIGVDGLFEQINLSARSSTRRGEVSLQLIGCTTQRVSTSPFVGIDAQRGTLVVSGGTGGVSTFRYDTSTGRLSSRPTIRNQTLNEIGHPSVTLVSRNIAALCTDTRSGFGITIANINQSSRSLDRSRFFPVENTVNFKYTISPANFPCDSSMYFQNNGRSYLYVANGPVTVQNPRRNGSPTVVNVPNGFEALTVDVNSDRSIAVFGGVIQNGARSAYLVMDVSSNPLNPRVVTMEVVSGQGRGRITGVASAGQDIFYVFDDDSSSIGHARIQQSLLEDSEVKDVLSRVE</sequence>
<dbReference type="Proteomes" id="UP001224775">
    <property type="component" value="Unassembled WGS sequence"/>
</dbReference>
<reference evidence="1" key="1">
    <citation type="submission" date="2023-06" db="EMBL/GenBank/DDBJ databases">
        <title>Survivors Of The Sea: Transcriptome response of Skeletonema marinoi to long-term dormancy.</title>
        <authorList>
            <person name="Pinder M.I.M."/>
            <person name="Kourtchenko O."/>
            <person name="Robertson E.K."/>
            <person name="Larsson T."/>
            <person name="Maumus F."/>
            <person name="Osuna-Cruz C.M."/>
            <person name="Vancaester E."/>
            <person name="Stenow R."/>
            <person name="Vandepoele K."/>
            <person name="Ploug H."/>
            <person name="Bruchert V."/>
            <person name="Godhe A."/>
            <person name="Topel M."/>
        </authorList>
    </citation>
    <scope>NUCLEOTIDE SEQUENCE</scope>
    <source>
        <strain evidence="1">R05AC</strain>
    </source>
</reference>
<dbReference type="SUPFAM" id="SSF50965">
    <property type="entry name" value="Galactose oxidase, central domain"/>
    <property type="match status" value="1"/>
</dbReference>
<organism evidence="1 2">
    <name type="scientific">Skeletonema marinoi</name>
    <dbReference type="NCBI Taxonomy" id="267567"/>
    <lineage>
        <taxon>Eukaryota</taxon>
        <taxon>Sar</taxon>
        <taxon>Stramenopiles</taxon>
        <taxon>Ochrophyta</taxon>
        <taxon>Bacillariophyta</taxon>
        <taxon>Coscinodiscophyceae</taxon>
        <taxon>Thalassiosirophycidae</taxon>
        <taxon>Thalassiosirales</taxon>
        <taxon>Skeletonemataceae</taxon>
        <taxon>Skeletonema</taxon>
        <taxon>Skeletonema marinoi-dohrnii complex</taxon>
    </lineage>
</organism>